<dbReference type="GO" id="GO:0003729">
    <property type="term" value="F:mRNA binding"/>
    <property type="evidence" value="ECO:0007669"/>
    <property type="project" value="InterPro"/>
</dbReference>
<keyword evidence="2" id="KW-1277">Toxin-antitoxin system</keyword>
<dbReference type="eggNOG" id="COG1724">
    <property type="taxonomic scope" value="Bacteria"/>
</dbReference>
<evidence type="ECO:0000256" key="5">
    <source>
        <dbReference type="ARBA" id="ARBA00022801"/>
    </source>
</evidence>
<name>D6SU89_9BACT</name>
<evidence type="ECO:0000256" key="2">
    <source>
        <dbReference type="ARBA" id="ARBA00022649"/>
    </source>
</evidence>
<evidence type="ECO:0000256" key="4">
    <source>
        <dbReference type="ARBA" id="ARBA00022759"/>
    </source>
</evidence>
<keyword evidence="5" id="KW-0378">Hydrolase</keyword>
<dbReference type="SUPFAM" id="SSF54786">
    <property type="entry name" value="YcfA/nrd intein domain"/>
    <property type="match status" value="1"/>
</dbReference>
<keyword evidence="9" id="KW-1185">Reference proteome</keyword>
<comment type="similarity">
    <text evidence="1">Belongs to the HicA mRNA interferase family.</text>
</comment>
<organism evidence="8 9">
    <name type="scientific">Desulfonatronospira thiodismutans ASO3-1</name>
    <dbReference type="NCBI Taxonomy" id="555779"/>
    <lineage>
        <taxon>Bacteria</taxon>
        <taxon>Pseudomonadati</taxon>
        <taxon>Thermodesulfobacteriota</taxon>
        <taxon>Desulfovibrionia</taxon>
        <taxon>Desulfovibrionales</taxon>
        <taxon>Desulfonatronovibrionaceae</taxon>
        <taxon>Desulfonatronospira</taxon>
    </lineage>
</organism>
<evidence type="ECO:0000256" key="6">
    <source>
        <dbReference type="ARBA" id="ARBA00022884"/>
    </source>
</evidence>
<sequence>MSKTYFAGLDKNVITTYSYKMTKREKLLSRAKNNPKDLTFDEFQTLLRHAGWTFDHQKGSHQIWYSPNRRRLPVQPGKNGKAKGYQVEQFLVALMEETDGET</sequence>
<dbReference type="Pfam" id="PF07927">
    <property type="entry name" value="HicA_toxin"/>
    <property type="match status" value="1"/>
</dbReference>
<dbReference type="Proteomes" id="UP000005496">
    <property type="component" value="Unassembled WGS sequence"/>
</dbReference>
<evidence type="ECO:0000313" key="9">
    <source>
        <dbReference type="Proteomes" id="UP000005496"/>
    </source>
</evidence>
<dbReference type="Gene3D" id="3.30.920.30">
    <property type="entry name" value="Hypothetical protein"/>
    <property type="match status" value="1"/>
</dbReference>
<keyword evidence="3" id="KW-0540">Nuclease</keyword>
<evidence type="ECO:0000256" key="3">
    <source>
        <dbReference type="ARBA" id="ARBA00022722"/>
    </source>
</evidence>
<evidence type="ECO:0000256" key="1">
    <source>
        <dbReference type="ARBA" id="ARBA00006620"/>
    </source>
</evidence>
<accession>D6SU89</accession>
<dbReference type="GO" id="GO:0016787">
    <property type="term" value="F:hydrolase activity"/>
    <property type="evidence" value="ECO:0007669"/>
    <property type="project" value="UniProtKB-KW"/>
</dbReference>
<evidence type="ECO:0000256" key="7">
    <source>
        <dbReference type="ARBA" id="ARBA00023016"/>
    </source>
</evidence>
<dbReference type="GO" id="GO:0004519">
    <property type="term" value="F:endonuclease activity"/>
    <property type="evidence" value="ECO:0007669"/>
    <property type="project" value="UniProtKB-KW"/>
</dbReference>
<reference evidence="8" key="1">
    <citation type="submission" date="2010-05" db="EMBL/GenBank/DDBJ databases">
        <title>The draft genome of Desulfonatronospira thiodismutans ASO3-1.</title>
        <authorList>
            <consortium name="US DOE Joint Genome Institute (JGI-PGF)"/>
            <person name="Lucas S."/>
            <person name="Copeland A."/>
            <person name="Lapidus A."/>
            <person name="Cheng J.-F."/>
            <person name="Bruce D."/>
            <person name="Goodwin L."/>
            <person name="Pitluck S."/>
            <person name="Chertkov O."/>
            <person name="Brettin T."/>
            <person name="Detter J.C."/>
            <person name="Han C."/>
            <person name="Land M.L."/>
            <person name="Hauser L."/>
            <person name="Kyrpides N."/>
            <person name="Mikhailova N."/>
            <person name="Muyzer G."/>
            <person name="Woyke T."/>
        </authorList>
    </citation>
    <scope>NUCLEOTIDE SEQUENCE [LARGE SCALE GENOMIC DNA]</scope>
    <source>
        <strain evidence="8">ASO3-1</strain>
    </source>
</reference>
<dbReference type="InterPro" id="IPR012933">
    <property type="entry name" value="HicA_mRNA_interferase"/>
</dbReference>
<proteinExistence type="inferred from homology"/>
<protein>
    <submittedName>
        <fullName evidence="8">YcfA family protein</fullName>
    </submittedName>
</protein>
<comment type="caution">
    <text evidence="8">The sequence shown here is derived from an EMBL/GenBank/DDBJ whole genome shotgun (WGS) entry which is preliminary data.</text>
</comment>
<keyword evidence="4" id="KW-0255">Endonuclease</keyword>
<evidence type="ECO:0000313" key="8">
    <source>
        <dbReference type="EMBL" id="EFI32869.1"/>
    </source>
</evidence>
<dbReference type="EMBL" id="ACJN02000004">
    <property type="protein sequence ID" value="EFI32869.1"/>
    <property type="molecule type" value="Genomic_DNA"/>
</dbReference>
<gene>
    <name evidence="8" type="ORF">Dthio_PD0178</name>
</gene>
<dbReference type="InterPro" id="IPR038570">
    <property type="entry name" value="HicA_sf"/>
</dbReference>
<dbReference type="AlphaFoldDB" id="D6SU89"/>
<keyword evidence="6" id="KW-0694">RNA-binding</keyword>
<keyword evidence="7" id="KW-0346">Stress response</keyword>